<feature type="domain" description="PRD" evidence="8">
    <location>
        <begin position="197"/>
        <end position="301"/>
    </location>
</feature>
<dbReference type="Pfam" id="PF08279">
    <property type="entry name" value="HTH_11"/>
    <property type="match status" value="1"/>
</dbReference>
<dbReference type="Gene3D" id="1.10.10.10">
    <property type="entry name" value="Winged helix-like DNA-binding domain superfamily/Winged helix DNA-binding domain"/>
    <property type="match status" value="1"/>
</dbReference>
<dbReference type="Pfam" id="PF05043">
    <property type="entry name" value="Mga"/>
    <property type="match status" value="1"/>
</dbReference>
<dbReference type="InterPro" id="IPR011608">
    <property type="entry name" value="PRD"/>
</dbReference>
<dbReference type="Gene3D" id="1.10.1790.10">
    <property type="entry name" value="PRD domain"/>
    <property type="match status" value="2"/>
</dbReference>
<dbReference type="Gene3D" id="3.40.50.2300">
    <property type="match status" value="1"/>
</dbReference>
<evidence type="ECO:0000256" key="5">
    <source>
        <dbReference type="ARBA" id="ARBA00023163"/>
    </source>
</evidence>
<accession>A0ABT9YC65</accession>
<evidence type="ECO:0000256" key="2">
    <source>
        <dbReference type="ARBA" id="ARBA00022737"/>
    </source>
</evidence>
<dbReference type="InterPro" id="IPR007737">
    <property type="entry name" value="Mga_HTH"/>
</dbReference>
<reference evidence="9 10" key="1">
    <citation type="submission" date="2023-07" db="EMBL/GenBank/DDBJ databases">
        <title>Genomic Encyclopedia of Type Strains, Phase IV (KMG-IV): sequencing the most valuable type-strain genomes for metagenomic binning, comparative biology and taxonomic classification.</title>
        <authorList>
            <person name="Goeker M."/>
        </authorList>
    </citation>
    <scope>NUCLEOTIDE SEQUENCE [LARGE SCALE GENOMIC DNA]</scope>
    <source>
        <strain evidence="9 10">DSM 16980</strain>
    </source>
</reference>
<evidence type="ECO:0000256" key="1">
    <source>
        <dbReference type="ARBA" id="ARBA00022679"/>
    </source>
</evidence>
<feature type="domain" description="PRD" evidence="8">
    <location>
        <begin position="302"/>
        <end position="409"/>
    </location>
</feature>
<dbReference type="SUPFAM" id="SSF46785">
    <property type="entry name" value="Winged helix' DNA-binding domain"/>
    <property type="match status" value="1"/>
</dbReference>
<protein>
    <submittedName>
        <fullName evidence="9">Lichenan operon transcriptional antiterminator</fullName>
    </submittedName>
</protein>
<dbReference type="InterPro" id="IPR036095">
    <property type="entry name" value="PTS_EIIB-like_sf"/>
</dbReference>
<dbReference type="PROSITE" id="PS51094">
    <property type="entry name" value="PTS_EIIA_TYPE_2"/>
    <property type="match status" value="1"/>
</dbReference>
<keyword evidence="4" id="KW-0010">Activator</keyword>
<dbReference type="InterPro" id="IPR050661">
    <property type="entry name" value="BglG_antiterminators"/>
</dbReference>
<dbReference type="SUPFAM" id="SSF63520">
    <property type="entry name" value="PTS-regulatory domain, PRD"/>
    <property type="match status" value="2"/>
</dbReference>
<keyword evidence="10" id="KW-1185">Reference proteome</keyword>
<dbReference type="InterPro" id="IPR013196">
    <property type="entry name" value="HTH_11"/>
</dbReference>
<dbReference type="InterPro" id="IPR036634">
    <property type="entry name" value="PRD_sf"/>
</dbReference>
<dbReference type="Gene3D" id="3.40.930.10">
    <property type="entry name" value="Mannitol-specific EII, Chain A"/>
    <property type="match status" value="1"/>
</dbReference>
<dbReference type="InterPro" id="IPR036388">
    <property type="entry name" value="WH-like_DNA-bd_sf"/>
</dbReference>
<keyword evidence="1" id="KW-0808">Transferase</keyword>
<comment type="caution">
    <text evidence="9">The sequence shown here is derived from an EMBL/GenBank/DDBJ whole genome shotgun (WGS) entry which is preliminary data.</text>
</comment>
<keyword evidence="5" id="KW-0804">Transcription</keyword>
<evidence type="ECO:0000256" key="3">
    <source>
        <dbReference type="ARBA" id="ARBA00023015"/>
    </source>
</evidence>
<keyword evidence="3" id="KW-0805">Transcription regulation</keyword>
<organism evidence="9 10">
    <name type="scientific">Pectinatus haikarae</name>
    <dbReference type="NCBI Taxonomy" id="349096"/>
    <lineage>
        <taxon>Bacteria</taxon>
        <taxon>Bacillati</taxon>
        <taxon>Bacillota</taxon>
        <taxon>Negativicutes</taxon>
        <taxon>Selenomonadales</taxon>
        <taxon>Selenomonadaceae</taxon>
        <taxon>Pectinatus</taxon>
    </lineage>
</organism>
<evidence type="ECO:0000256" key="4">
    <source>
        <dbReference type="ARBA" id="ARBA00023159"/>
    </source>
</evidence>
<dbReference type="InterPro" id="IPR002178">
    <property type="entry name" value="PTS_EIIA_type-2_dom"/>
</dbReference>
<evidence type="ECO:0000313" key="10">
    <source>
        <dbReference type="Proteomes" id="UP001239167"/>
    </source>
</evidence>
<dbReference type="PROSITE" id="PS51099">
    <property type="entry name" value="PTS_EIIB_TYPE_2"/>
    <property type="match status" value="1"/>
</dbReference>
<dbReference type="InterPro" id="IPR016152">
    <property type="entry name" value="PTrfase/Anion_transptr"/>
</dbReference>
<dbReference type="EMBL" id="JAUSUE010000022">
    <property type="protein sequence ID" value="MDQ0204807.1"/>
    <property type="molecule type" value="Genomic_DNA"/>
</dbReference>
<dbReference type="Pfam" id="PF00359">
    <property type="entry name" value="PTS_EIIA_2"/>
    <property type="match status" value="1"/>
</dbReference>
<dbReference type="InterPro" id="IPR013011">
    <property type="entry name" value="PTS_EIIB_2"/>
</dbReference>
<keyword evidence="2" id="KW-0677">Repeat</keyword>
<evidence type="ECO:0000259" key="7">
    <source>
        <dbReference type="PROSITE" id="PS51099"/>
    </source>
</evidence>
<name>A0ABT9YC65_9FIRM</name>
<dbReference type="SUPFAM" id="SSF52794">
    <property type="entry name" value="PTS system IIB component-like"/>
    <property type="match status" value="1"/>
</dbReference>
<dbReference type="InterPro" id="IPR036390">
    <property type="entry name" value="WH_DNA-bd_sf"/>
</dbReference>
<evidence type="ECO:0000259" key="6">
    <source>
        <dbReference type="PROSITE" id="PS51094"/>
    </source>
</evidence>
<dbReference type="Proteomes" id="UP001239167">
    <property type="component" value="Unassembled WGS sequence"/>
</dbReference>
<feature type="domain" description="PTS EIIA type-2" evidence="6">
    <location>
        <begin position="511"/>
        <end position="649"/>
    </location>
</feature>
<evidence type="ECO:0000313" key="9">
    <source>
        <dbReference type="EMBL" id="MDQ0204807.1"/>
    </source>
</evidence>
<dbReference type="CDD" id="cd05568">
    <property type="entry name" value="PTS_IIB_bgl_like"/>
    <property type="match status" value="1"/>
</dbReference>
<dbReference type="PANTHER" id="PTHR30185">
    <property type="entry name" value="CRYPTIC BETA-GLUCOSIDE BGL OPERON ANTITERMINATOR"/>
    <property type="match status" value="1"/>
</dbReference>
<dbReference type="PANTHER" id="PTHR30185:SF13">
    <property type="entry name" value="LICABCH OPERON REGULATOR-RELATED"/>
    <property type="match status" value="1"/>
</dbReference>
<dbReference type="PROSITE" id="PS51372">
    <property type="entry name" value="PRD_2"/>
    <property type="match status" value="2"/>
</dbReference>
<dbReference type="RefSeq" id="WP_307225141.1">
    <property type="nucleotide sequence ID" value="NZ_CP116940.1"/>
</dbReference>
<feature type="domain" description="PTS EIIB type-2" evidence="7">
    <location>
        <begin position="414"/>
        <end position="505"/>
    </location>
</feature>
<gene>
    <name evidence="9" type="ORF">J2S01_002541</name>
</gene>
<evidence type="ECO:0000259" key="8">
    <source>
        <dbReference type="PROSITE" id="PS51372"/>
    </source>
</evidence>
<sequence length="649" mass="74568">MVIQNKRILHILRLLNKSNKIITGKHLADSIGVSSRTIRTDMKEVACFLKNKGAHITAETGSGYLLIVDDEKKYENFIDEHSINASKDYKGINIVPSDYNDRISFIIARILLNSLHNKVVRQEDLSDELFISLSTLKKYLGDIKKSVARFNLELTADRKNGIKINGNEAQIRYCISEYVFNRDELLNLSNNKFFNDIFPRQEIEAVKHILLKVILQHNIHLTDIAFKNLLVHIIITMRRSGKKNTVEYTENERMKLKQSAYFLPAAEILNIVEEHLGVDINNEIYYLTQHFIASQKFIESSKNRDDFQKLINDILLKIKENIGINLFDDDELFSGIMIHLIAAISRLRFNMNIRNDILHSIKNNYPLAFDMAVIASEIMEREENVKTNENEIGFLAIHFGAALERNKLNNQMGKTAVIVCGTGLSAALLLKSKLQRRFGGILQIKKVMSCYELNSQTINDTDFIFTTVPVEHIKSDKIIRVEPIMTEYDLAKIEKRINNVSSEKNDINYDEFFKKSLFFSSLNATSSNEVIEKIADNMIKAGYIDKKIKKSIFDRENMASTEFSNFIAIPHPLENNMEKPAIAAAILRDPVLWNKEKVQIVFLLGIPQRLHSVWESIFKKIYDNFIEGNSGENLLKSPLFETLITELKK</sequence>
<dbReference type="SUPFAM" id="SSF55804">
    <property type="entry name" value="Phoshotransferase/anion transport protein"/>
    <property type="match status" value="1"/>
</dbReference>
<proteinExistence type="predicted"/>
<dbReference type="Pfam" id="PF00874">
    <property type="entry name" value="PRD"/>
    <property type="match status" value="2"/>
</dbReference>